<gene>
    <name evidence="1" type="ORF">AAK873_13530</name>
</gene>
<dbReference type="EMBL" id="JBCLPP010000063">
    <property type="protein sequence ID" value="MEY8246624.1"/>
    <property type="molecule type" value="Genomic_DNA"/>
</dbReference>
<proteinExistence type="predicted"/>
<accession>A0ABV4D2P0</accession>
<organism evidence="1 2">
    <name type="scientific">Heminiphilus faecis</name>
    <dbReference type="NCBI Taxonomy" id="2601703"/>
    <lineage>
        <taxon>Bacteria</taxon>
        <taxon>Pseudomonadati</taxon>
        <taxon>Bacteroidota</taxon>
        <taxon>Bacteroidia</taxon>
        <taxon>Bacteroidales</taxon>
        <taxon>Muribaculaceae</taxon>
        <taxon>Heminiphilus</taxon>
    </lineage>
</organism>
<evidence type="ECO:0008006" key="3">
    <source>
        <dbReference type="Google" id="ProtNLM"/>
    </source>
</evidence>
<name>A0ABV4D2P0_9BACT</name>
<dbReference type="Proteomes" id="UP001565200">
    <property type="component" value="Unassembled WGS sequence"/>
</dbReference>
<dbReference type="RefSeq" id="WP_121700396.1">
    <property type="nucleotide sequence ID" value="NZ_JBCLPP010000063.1"/>
</dbReference>
<dbReference type="PANTHER" id="PTHR34585">
    <property type="match status" value="1"/>
</dbReference>
<sequence>MDYIMIERTIYDAMVSALKECRTVLLVAVNRLSHSECQEWIDNHTAQSILRRSQRSMAMLRTEGKIGYAVIEGKVFYPANEIGRFLTNNYERYD</sequence>
<reference evidence="1 2" key="1">
    <citation type="submission" date="2024-03" db="EMBL/GenBank/DDBJ databases">
        <title>Mouse gut bacterial collection (mGBC) of GemPharmatech.</title>
        <authorList>
            <person name="He Y."/>
            <person name="Dong L."/>
            <person name="Wu D."/>
            <person name="Gao X."/>
            <person name="Lin Z."/>
        </authorList>
    </citation>
    <scope>NUCLEOTIDE SEQUENCE [LARGE SCALE GENOMIC DNA]</scope>
    <source>
        <strain evidence="1 2">54-13</strain>
    </source>
</reference>
<dbReference type="PANTHER" id="PTHR34585:SF22">
    <property type="entry name" value="HELIX-TURN-HELIX DOMAIN-CONTAINING PROTEIN"/>
    <property type="match status" value="1"/>
</dbReference>
<protein>
    <recommendedName>
        <fullName evidence="3">Helix-turn-helix domain-containing protein</fullName>
    </recommendedName>
</protein>
<keyword evidence="2" id="KW-1185">Reference proteome</keyword>
<comment type="caution">
    <text evidence="1">The sequence shown here is derived from an EMBL/GenBank/DDBJ whole genome shotgun (WGS) entry which is preliminary data.</text>
</comment>
<evidence type="ECO:0000313" key="2">
    <source>
        <dbReference type="Proteomes" id="UP001565200"/>
    </source>
</evidence>
<evidence type="ECO:0000313" key="1">
    <source>
        <dbReference type="EMBL" id="MEY8246624.1"/>
    </source>
</evidence>